<feature type="domain" description="Flagellar motor switch protein FliN-like C-terminal" evidence="7">
    <location>
        <begin position="163"/>
        <end position="233"/>
    </location>
</feature>
<dbReference type="PRINTS" id="PR00956">
    <property type="entry name" value="FLGMOTORFLIN"/>
</dbReference>
<dbReference type="PANTHER" id="PTHR43484">
    <property type="match status" value="1"/>
</dbReference>
<dbReference type="EMBL" id="MSIE01000112">
    <property type="protein sequence ID" value="OLF06904.1"/>
    <property type="molecule type" value="Genomic_DNA"/>
</dbReference>
<dbReference type="InterPro" id="IPR012826">
    <property type="entry name" value="FliN"/>
</dbReference>
<keyword evidence="6" id="KW-0472">Membrane</keyword>
<evidence type="ECO:0000313" key="8">
    <source>
        <dbReference type="EMBL" id="OLF06904.1"/>
    </source>
</evidence>
<keyword evidence="8" id="KW-0969">Cilium</keyword>
<evidence type="ECO:0000313" key="9">
    <source>
        <dbReference type="Proteomes" id="UP000185596"/>
    </source>
</evidence>
<reference evidence="8 9" key="1">
    <citation type="submission" date="2016-12" db="EMBL/GenBank/DDBJ databases">
        <title>The draft genome sequence of Actinophytocola sp. 11-183.</title>
        <authorList>
            <person name="Wang W."/>
            <person name="Yuan L."/>
        </authorList>
    </citation>
    <scope>NUCLEOTIDE SEQUENCE [LARGE SCALE GENOMIC DNA]</scope>
    <source>
        <strain evidence="8 9">11-183</strain>
    </source>
</reference>
<dbReference type="SUPFAM" id="SSF101801">
    <property type="entry name" value="Surface presentation of antigens (SPOA)"/>
    <property type="match status" value="1"/>
</dbReference>
<dbReference type="InterPro" id="IPR001543">
    <property type="entry name" value="FliN-like_C"/>
</dbReference>
<evidence type="ECO:0000256" key="6">
    <source>
        <dbReference type="ARBA" id="ARBA00023136"/>
    </source>
</evidence>
<dbReference type="InterPro" id="IPR051469">
    <property type="entry name" value="FliN/MopA/SpaO"/>
</dbReference>
<keyword evidence="9" id="KW-1185">Reference proteome</keyword>
<comment type="subcellular location">
    <subcellularLocation>
        <location evidence="1">Cell membrane</location>
        <topology evidence="1">Peripheral membrane protein</topology>
        <orientation evidence="1">Cytoplasmic side</orientation>
    </subcellularLocation>
</comment>
<sequence>MTDTLLTTLRAAAEAAMTVLPAGENLTVGEAASDAAVAGTPGAAVYAQLNGDVNGGLAVLVAQELVDALAASPFGQLDLASAIAPAIDAAAGVLGATAAPGRELPVQEALSMLAGTGQPTFLPLAADGAPHATIALSVVVPAPAEPAKQASAPTRPAVSGLDLLHGVEMEVTVELGRTRMTVRDLLSLRPGSVVELDRVAGSPADVLVNGRLIARGEVVVVDENFGIRITEIVTAERDAEAA</sequence>
<dbReference type="Pfam" id="PF01052">
    <property type="entry name" value="FliMN_C"/>
    <property type="match status" value="1"/>
</dbReference>
<dbReference type="GO" id="GO:0006935">
    <property type="term" value="P:chemotaxis"/>
    <property type="evidence" value="ECO:0007669"/>
    <property type="project" value="UniProtKB-KW"/>
</dbReference>
<dbReference type="Gene3D" id="2.30.330.10">
    <property type="entry name" value="SpoA-like"/>
    <property type="match status" value="1"/>
</dbReference>
<proteinExistence type="inferred from homology"/>
<organism evidence="8 9">
    <name type="scientific">Actinophytocola xanthii</name>
    <dbReference type="NCBI Taxonomy" id="1912961"/>
    <lineage>
        <taxon>Bacteria</taxon>
        <taxon>Bacillati</taxon>
        <taxon>Actinomycetota</taxon>
        <taxon>Actinomycetes</taxon>
        <taxon>Pseudonocardiales</taxon>
        <taxon>Pseudonocardiaceae</taxon>
    </lineage>
</organism>
<dbReference type="GO" id="GO:0009425">
    <property type="term" value="C:bacterial-type flagellum basal body"/>
    <property type="evidence" value="ECO:0007669"/>
    <property type="project" value="InterPro"/>
</dbReference>
<evidence type="ECO:0000259" key="7">
    <source>
        <dbReference type="Pfam" id="PF01052"/>
    </source>
</evidence>
<protein>
    <submittedName>
        <fullName evidence="8">Flagellar motor switch protein FliN</fullName>
    </submittedName>
</protein>
<dbReference type="GO" id="GO:0071973">
    <property type="term" value="P:bacterial-type flagellum-dependent cell motility"/>
    <property type="evidence" value="ECO:0007669"/>
    <property type="project" value="InterPro"/>
</dbReference>
<dbReference type="Proteomes" id="UP000185596">
    <property type="component" value="Unassembled WGS sequence"/>
</dbReference>
<dbReference type="RefSeq" id="WP_075130293.1">
    <property type="nucleotide sequence ID" value="NZ_MSIE01000112.1"/>
</dbReference>
<dbReference type="GO" id="GO:0005886">
    <property type="term" value="C:plasma membrane"/>
    <property type="evidence" value="ECO:0007669"/>
    <property type="project" value="UniProtKB-SubCell"/>
</dbReference>
<keyword evidence="5" id="KW-0283">Flagellar rotation</keyword>
<comment type="similarity">
    <text evidence="2">Belongs to the FliN/MopA/SpaO family.</text>
</comment>
<dbReference type="AlphaFoldDB" id="A0A1Q8BXS3"/>
<keyword evidence="8" id="KW-0966">Cell projection</keyword>
<keyword evidence="8" id="KW-0282">Flagellum</keyword>
<keyword evidence="3" id="KW-1003">Cell membrane</keyword>
<dbReference type="PANTHER" id="PTHR43484:SF1">
    <property type="entry name" value="FLAGELLAR MOTOR SWITCH PROTEIN FLIN"/>
    <property type="match status" value="1"/>
</dbReference>
<dbReference type="InterPro" id="IPR036429">
    <property type="entry name" value="SpoA-like_sf"/>
</dbReference>
<comment type="caution">
    <text evidence="8">The sequence shown here is derived from an EMBL/GenBank/DDBJ whole genome shotgun (WGS) entry which is preliminary data.</text>
</comment>
<dbReference type="STRING" id="1912961.BU204_36095"/>
<dbReference type="NCBIfam" id="TIGR02480">
    <property type="entry name" value="fliN"/>
    <property type="match status" value="1"/>
</dbReference>
<dbReference type="OrthoDB" id="9773459at2"/>
<dbReference type="GO" id="GO:0003774">
    <property type="term" value="F:cytoskeletal motor activity"/>
    <property type="evidence" value="ECO:0007669"/>
    <property type="project" value="InterPro"/>
</dbReference>
<evidence type="ECO:0000256" key="3">
    <source>
        <dbReference type="ARBA" id="ARBA00022475"/>
    </source>
</evidence>
<evidence type="ECO:0000256" key="4">
    <source>
        <dbReference type="ARBA" id="ARBA00022500"/>
    </source>
</evidence>
<dbReference type="InterPro" id="IPR001172">
    <property type="entry name" value="FliN_T3SS_HrcQb"/>
</dbReference>
<evidence type="ECO:0000256" key="1">
    <source>
        <dbReference type="ARBA" id="ARBA00004413"/>
    </source>
</evidence>
<evidence type="ECO:0000256" key="2">
    <source>
        <dbReference type="ARBA" id="ARBA00009226"/>
    </source>
</evidence>
<name>A0A1Q8BXS3_9PSEU</name>
<accession>A0A1Q8BXS3</accession>
<gene>
    <name evidence="8" type="ORF">BU204_36095</name>
</gene>
<evidence type="ECO:0000256" key="5">
    <source>
        <dbReference type="ARBA" id="ARBA00022779"/>
    </source>
</evidence>
<keyword evidence="4" id="KW-0145">Chemotaxis</keyword>